<evidence type="ECO:0008006" key="3">
    <source>
        <dbReference type="Google" id="ProtNLM"/>
    </source>
</evidence>
<protein>
    <recommendedName>
        <fullName evidence="3">SnoaL-like domain-containing protein</fullName>
    </recommendedName>
</protein>
<reference evidence="1 2" key="1">
    <citation type="submission" date="2017-02" db="EMBL/GenBank/DDBJ databases">
        <title>Trade-off between light-utilization and light-protection in marine flavobacteria.</title>
        <authorList>
            <person name="Kumagai Y."/>
            <person name="Yoshizawa S."/>
            <person name="Kogure K."/>
            <person name="Iwasaki W."/>
        </authorList>
    </citation>
    <scope>NUCLEOTIDE SEQUENCE [LARGE SCALE GENOMIC DNA]</scope>
    <source>
        <strain evidence="1 2">KCTC 23670</strain>
    </source>
</reference>
<gene>
    <name evidence="1" type="ORF">BTO15_14840</name>
</gene>
<proteinExistence type="predicted"/>
<evidence type="ECO:0000313" key="2">
    <source>
        <dbReference type="Proteomes" id="UP000232721"/>
    </source>
</evidence>
<organism evidence="1 2">
    <name type="scientific">Polaribacter sejongensis</name>
    <dbReference type="NCBI Taxonomy" id="985043"/>
    <lineage>
        <taxon>Bacteria</taxon>
        <taxon>Pseudomonadati</taxon>
        <taxon>Bacteroidota</taxon>
        <taxon>Flavobacteriia</taxon>
        <taxon>Flavobacteriales</taxon>
        <taxon>Flavobacteriaceae</taxon>
    </lineage>
</organism>
<dbReference type="EMBL" id="CP019336">
    <property type="protein sequence ID" value="AUC23294.1"/>
    <property type="molecule type" value="Genomic_DNA"/>
</dbReference>
<evidence type="ECO:0000313" key="1">
    <source>
        <dbReference type="EMBL" id="AUC23294.1"/>
    </source>
</evidence>
<name>A0ABN5FGE1_9FLAO</name>
<accession>A0ABN5FGE1</accession>
<dbReference type="Proteomes" id="UP000232721">
    <property type="component" value="Chromosome"/>
</dbReference>
<keyword evidence="2" id="KW-1185">Reference proteome</keyword>
<sequence>MMNTNTKIMHAAIVQYHRWYLFYERDFENKQRLENQLEILADSVKMKSAAGEMQGKENYHERLKVYKGWKNAHHIQNITVHKLEDGTMNLEADIVYQNLKPDGSNYSYPLHYSTFLKEVPNALLPVFTEINIQPTGEIKNPTFKDAYPENRMLSLMHYWLLNMEQLDGNVASFKEVLAEDFKLNFSTNSEPIVTIEQLEKWLNGTPLQLNKSSHSPENFSMKVISENQYEVNVDFVWNGETKDGQIVTATTAHHWIVEDNPNDRFAKIKEVTITQKAPLTRKK</sequence>